<evidence type="ECO:0000256" key="1">
    <source>
        <dbReference type="ARBA" id="ARBA00010556"/>
    </source>
</evidence>
<dbReference type="PIRSF" id="PIRSF038980">
    <property type="entry name" value="A2M_bac"/>
    <property type="match status" value="1"/>
</dbReference>
<comment type="similarity">
    <text evidence="1">Belongs to the protease inhibitor I39 (alpha-2-macroglobulin) family. Bacterial alpha-2-macroglobulin subfamily.</text>
</comment>
<dbReference type="PANTHER" id="PTHR40094:SF1">
    <property type="entry name" value="UBIQUITIN DOMAIN-CONTAINING PROTEIN"/>
    <property type="match status" value="1"/>
</dbReference>
<evidence type="ECO:0000259" key="5">
    <source>
        <dbReference type="SMART" id="SM01359"/>
    </source>
</evidence>
<dbReference type="RefSeq" id="WP_173199152.1">
    <property type="nucleotide sequence ID" value="NZ_JABFCX010000003.1"/>
</dbReference>
<feature type="domain" description="Alpha-2-macroglobulin" evidence="6">
    <location>
        <begin position="947"/>
        <end position="1036"/>
    </location>
</feature>
<evidence type="ECO:0000313" key="7">
    <source>
        <dbReference type="EMBL" id="NNU16569.1"/>
    </source>
</evidence>
<dbReference type="SMART" id="SM01359">
    <property type="entry name" value="A2M_N_2"/>
    <property type="match status" value="1"/>
</dbReference>
<feature type="region of interest" description="Disordered" evidence="3">
    <location>
        <begin position="25"/>
        <end position="53"/>
    </location>
</feature>
<feature type="domain" description="Alpha-2-macroglobulin bait region" evidence="5">
    <location>
        <begin position="743"/>
        <end position="887"/>
    </location>
</feature>
<dbReference type="SMART" id="SM01360">
    <property type="entry name" value="A2M"/>
    <property type="match status" value="1"/>
</dbReference>
<dbReference type="Gene3D" id="1.50.10.20">
    <property type="match status" value="1"/>
</dbReference>
<keyword evidence="8" id="KW-1185">Reference proteome</keyword>
<dbReference type="InterPro" id="IPR041203">
    <property type="entry name" value="Bact_A2M_MG5"/>
</dbReference>
<dbReference type="Pfam" id="PF00207">
    <property type="entry name" value="A2M"/>
    <property type="match status" value="1"/>
</dbReference>
<dbReference type="PROSITE" id="PS51257">
    <property type="entry name" value="PROKAR_LIPOPROTEIN"/>
    <property type="match status" value="1"/>
</dbReference>
<feature type="signal peptide" evidence="4">
    <location>
        <begin position="1"/>
        <end position="23"/>
    </location>
</feature>
<dbReference type="CDD" id="cd02891">
    <property type="entry name" value="A2M_like"/>
    <property type="match status" value="1"/>
</dbReference>
<feature type="compositionally biased region" description="Polar residues" evidence="3">
    <location>
        <begin position="30"/>
        <end position="52"/>
    </location>
</feature>
<dbReference type="Pfam" id="PF17972">
    <property type="entry name" value="bMG5"/>
    <property type="match status" value="1"/>
</dbReference>
<evidence type="ECO:0000256" key="2">
    <source>
        <dbReference type="ARBA" id="ARBA00022729"/>
    </source>
</evidence>
<dbReference type="InterPro" id="IPR021868">
    <property type="entry name" value="Alpha_2_Macroglob_MG3"/>
</dbReference>
<dbReference type="EMBL" id="JABFCX010000003">
    <property type="protein sequence ID" value="NNU16569.1"/>
    <property type="molecule type" value="Genomic_DNA"/>
</dbReference>
<reference evidence="7 8" key="1">
    <citation type="submission" date="2020-05" db="EMBL/GenBank/DDBJ databases">
        <title>Parvularcula mediterraneae sp. nov., isolated from polypropylene straw from shallow seawater of the seashore of Laganas in Zakynthos island, Greece.</title>
        <authorList>
            <person name="Szabo I."/>
            <person name="Al-Omari J."/>
            <person name="Rado J."/>
            <person name="Szerdahelyi G.S."/>
        </authorList>
    </citation>
    <scope>NUCLEOTIDE SEQUENCE [LARGE SCALE GENOMIC DNA]</scope>
    <source>
        <strain evidence="7 8">ZS-1/3</strain>
    </source>
</reference>
<dbReference type="InterPro" id="IPR026284">
    <property type="entry name" value="A2MG_proteobact"/>
</dbReference>
<dbReference type="InterPro" id="IPR008930">
    <property type="entry name" value="Terpenoid_cyclase/PrenylTrfase"/>
</dbReference>
<dbReference type="Gene3D" id="2.60.40.1930">
    <property type="match status" value="1"/>
</dbReference>
<evidence type="ECO:0000313" key="8">
    <source>
        <dbReference type="Proteomes" id="UP000536835"/>
    </source>
</evidence>
<dbReference type="InterPro" id="IPR041462">
    <property type="entry name" value="Bact_A2M_MG6"/>
</dbReference>
<dbReference type="InterPro" id="IPR011625">
    <property type="entry name" value="A2M_N_BRD"/>
</dbReference>
<dbReference type="Pfam" id="PF21142">
    <property type="entry name" value="A2M_bMG2"/>
    <property type="match status" value="1"/>
</dbReference>
<dbReference type="Pfam" id="PF17973">
    <property type="entry name" value="bMG10"/>
    <property type="match status" value="1"/>
</dbReference>
<dbReference type="Pfam" id="PF01835">
    <property type="entry name" value="MG2"/>
    <property type="match status" value="1"/>
</dbReference>
<evidence type="ECO:0000256" key="4">
    <source>
        <dbReference type="SAM" id="SignalP"/>
    </source>
</evidence>
<dbReference type="InterPro" id="IPR002890">
    <property type="entry name" value="MG2"/>
</dbReference>
<name>A0A7Y3W5F5_9PROT</name>
<proteinExistence type="inferred from homology"/>
<accession>A0A7Y3W5F5</accession>
<sequence>MKFLRSAALAVSSLLLVSCDFFGGSDESQEPSATRTAEAPSQRSNAQEQAQDTPFVFQRTSVREDRIQPTLCLHFTKPLDPSADYEPFVEIERSVAIAVDGQALCIEGLDYGQEAELTLLAGLPSADGERLERDETVTLTFTDRPPVVQFAGNGIILPREDARGLAIQTVNVTEVSVRITRVNDRALVQRRITEGFSGAEGRYEYTPYDEEPGELSSFVYEGTLETPGARNVLTTTLMPVEESFGELEAGAYYVQVSDASAADRGESQPARAGRWIIVTDLALTAYRSASGLDVTVRSLSSAEPVGRTMVRLISQANEVLSSKVASRVGRVRFDPPLLRGEVGDRPKLVVVEGRGGNFAFIDLDRAPLDLSAHPVSGRQQAEDVEAYLYTERGIYRPGETVHVNALARNAEGYAADDRPGALVLRRPNGLEQARVRLDALEKAGSAYAAFELPKAASRGVWSAALELDGLGQVGSVSFSVEDFVPQRLALTLEADTETPLALGGTRMVEARLRFLYGAPGAGLRVDGSARVERQPNPFPQHEGYSFGLHDAPYRAESFELPVVTTDGEGVAALPIAPEDLGEGAAEPLRVRAVVRAEEPGGRAVQDDVRIPYRTRKVYLGLKPGFEGSAEREKPATFELRAVDGDGVPLSTDVRWRLIRRDYEYDWYREESGRWRWRRSKRIVTITEGLAQPGADAALVSTPELPWGDYTLIASHDGEDLASRGFWVGYGGRSADGTPAPDSVRILTPDEGVTVGQEITVAIQPPYAGIAEVAVAADGILSLEHVDVPAEGTEVTLTVTEEWGAGAYVLVSLYTDRKPGIQPIPRRAVGAAYVPMNMDGRTFDVALDMPELVRPREDLTVTIDGGDIAAGQEVYATLAAVDEGILLLTRYASPDPEDYIFGKRSLGVDVYDDYGRLLDPDTGEMGRLRSGGDAIGGAGLSVVPTKTVALFEGPVSFGSDGEAQIDVAVPDFNGELRVMAVLWSDDALGSASAPLTVRDPVPAELVLPRFLSPGDSAEATLTVDNVEGAAGTYNYTVSTESGSIEPVSGSFDLSAGERREASVPLTAGDPGVETYTLAVEGPRGFSISRTYQMETRGAFLPERRYARATVEAGGGYTPPADLFDGLIPGSVSTLISASPTPIDRASLSNSLLSYPYGCTEQLVSRATPLLYKSDRDDRETRILRETVETLLERQGPDGAFGLWRVGDRSASPWLGAYAVEFLAAAREAGMPVPEAALDLAHRALQPVSMGELYRAYGYDTRIRSPRYTEDTQARLEQRSSAYSLYVLAKAGKADRSRLRYVHDAQLDEIESPLAKAQIGAALAAIGDRGRSENALKRAVATAGYVNRGDWYQTINRDAAGIIQLLAESGRTEQAAALYFRADENFPDPLSMTTQEKAFLLKAAEAMARGRDQAFLTKDGSQTQSDVLDGIPTGERYDNAGDETIYVSTLTEGIPSEAPTATSQGIEVTKAITDTAGNEVDLTTLARGDRVIVKLTLNRAEQRRAQLVVTDLLPAGLEIEAVLDPGDAVSGPYRFLGRLTRADIAEARDDRFVASVIRAGNDPFSFAYIARAVTPGSFTLPGAVTEDMYRPQIFGRSASREMVIAP</sequence>
<dbReference type="Pfam" id="PF17962">
    <property type="entry name" value="bMG6"/>
    <property type="match status" value="1"/>
</dbReference>
<dbReference type="Pfam" id="PF07703">
    <property type="entry name" value="A2M_BRD"/>
    <property type="match status" value="1"/>
</dbReference>
<dbReference type="InterPro" id="IPR041246">
    <property type="entry name" value="Bact_MG10"/>
</dbReference>
<dbReference type="GO" id="GO:0004866">
    <property type="term" value="F:endopeptidase inhibitor activity"/>
    <property type="evidence" value="ECO:0007669"/>
    <property type="project" value="InterPro"/>
</dbReference>
<organism evidence="7 8">
    <name type="scientific">Parvularcula mediterranea</name>
    <dbReference type="NCBI Taxonomy" id="2732508"/>
    <lineage>
        <taxon>Bacteria</taxon>
        <taxon>Pseudomonadati</taxon>
        <taxon>Pseudomonadota</taxon>
        <taxon>Alphaproteobacteria</taxon>
        <taxon>Parvularculales</taxon>
        <taxon>Parvularculaceae</taxon>
        <taxon>Parvularcula</taxon>
    </lineage>
</organism>
<feature type="chain" id="PRO_5030864935" evidence="4">
    <location>
        <begin position="24"/>
        <end position="1604"/>
    </location>
</feature>
<protein>
    <submittedName>
        <fullName evidence="7">Alpha-2-macroglobulin family protein</fullName>
    </submittedName>
</protein>
<dbReference type="SUPFAM" id="SSF48239">
    <property type="entry name" value="Terpenoid cyclases/Protein prenyltransferases"/>
    <property type="match status" value="1"/>
</dbReference>
<gene>
    <name evidence="7" type="ORF">HK107_09575</name>
</gene>
<dbReference type="PANTHER" id="PTHR40094">
    <property type="entry name" value="ALPHA-2-MACROGLOBULIN HOMOLOG"/>
    <property type="match status" value="1"/>
</dbReference>
<keyword evidence="2 4" id="KW-0732">Signal</keyword>
<dbReference type="Proteomes" id="UP000536835">
    <property type="component" value="Unassembled WGS sequence"/>
</dbReference>
<dbReference type="Pfam" id="PF11974">
    <property type="entry name" value="bMG3"/>
    <property type="match status" value="1"/>
</dbReference>
<dbReference type="InterPro" id="IPR051802">
    <property type="entry name" value="YfhM-like"/>
</dbReference>
<dbReference type="InterPro" id="IPR049120">
    <property type="entry name" value="A2M_bMG2"/>
</dbReference>
<dbReference type="InterPro" id="IPR001599">
    <property type="entry name" value="Macroglobln_a2"/>
</dbReference>
<evidence type="ECO:0000259" key="6">
    <source>
        <dbReference type="SMART" id="SM01360"/>
    </source>
</evidence>
<evidence type="ECO:0000256" key="3">
    <source>
        <dbReference type="SAM" id="MobiDB-lite"/>
    </source>
</evidence>
<comment type="caution">
    <text evidence="7">The sequence shown here is derived from an EMBL/GenBank/DDBJ whole genome shotgun (WGS) entry which is preliminary data.</text>
</comment>